<gene>
    <name evidence="7" type="ORF">BCL74_1193</name>
</gene>
<dbReference type="InterPro" id="IPR043138">
    <property type="entry name" value="GGT_lsub"/>
</dbReference>
<dbReference type="InterPro" id="IPR052896">
    <property type="entry name" value="GGT-like_enzyme"/>
</dbReference>
<organism evidence="7 8">
    <name type="scientific">Oceanibaculum indicum</name>
    <dbReference type="NCBI Taxonomy" id="526216"/>
    <lineage>
        <taxon>Bacteria</taxon>
        <taxon>Pseudomonadati</taxon>
        <taxon>Pseudomonadota</taxon>
        <taxon>Alphaproteobacteria</taxon>
        <taxon>Rhodospirillales</taxon>
        <taxon>Oceanibaculaceae</taxon>
        <taxon>Oceanibaculum</taxon>
    </lineage>
</organism>
<dbReference type="InterPro" id="IPR043137">
    <property type="entry name" value="GGT_ssub_C"/>
</dbReference>
<evidence type="ECO:0000256" key="1">
    <source>
        <dbReference type="ARBA" id="ARBA00001049"/>
    </source>
</evidence>
<dbReference type="InterPro" id="IPR000101">
    <property type="entry name" value="GGT_peptidase"/>
</dbReference>
<dbReference type="Gene3D" id="3.60.20.40">
    <property type="match status" value="1"/>
</dbReference>
<feature type="active site" description="Nucleophile" evidence="4">
    <location>
        <position position="352"/>
    </location>
</feature>
<keyword evidence="6" id="KW-0865">Zymogen</keyword>
<comment type="catalytic activity">
    <reaction evidence="2 6">
        <text>glutathione + H2O = L-cysteinylglycine + L-glutamate</text>
        <dbReference type="Rhea" id="RHEA:28807"/>
        <dbReference type="ChEBI" id="CHEBI:15377"/>
        <dbReference type="ChEBI" id="CHEBI:29985"/>
        <dbReference type="ChEBI" id="CHEBI:57925"/>
        <dbReference type="ChEBI" id="CHEBI:61694"/>
        <dbReference type="EC" id="3.4.19.13"/>
    </reaction>
</comment>
<proteinExistence type="inferred from homology"/>
<dbReference type="PANTHER" id="PTHR43881:SF1">
    <property type="entry name" value="GAMMA-GLUTAMYLTRANSPEPTIDASE (AFU_ORTHOLOGUE AFUA_4G13580)"/>
    <property type="match status" value="1"/>
</dbReference>
<protein>
    <recommendedName>
        <fullName evidence="6">Glutathione hydrolase proenzyme</fullName>
        <ecNumber evidence="6">2.3.2.2</ecNumber>
        <ecNumber evidence="6">3.4.19.13</ecNumber>
    </recommendedName>
    <component>
        <recommendedName>
            <fullName evidence="6">Glutathione hydrolase large chain</fullName>
        </recommendedName>
    </component>
    <component>
        <recommendedName>
            <fullName evidence="6">Glutathione hydrolase small chain</fullName>
        </recommendedName>
    </component>
</protein>
<dbReference type="InterPro" id="IPR029055">
    <property type="entry name" value="Ntn_hydrolases_N"/>
</dbReference>
<sequence length="532" mass="55708">MRDFHRPGRSPVYAQNAAVATSHPQATLAALNILQQGGNAVDAAVAAVALLGVIEPAMTGIGGDCFVLYVPKGKGKVIALNGSGKAPAAAHAEWYAERGETTQPLNSPHGVTVPGAVAAWDRLVADHGTRSLGELLQPAIKAAEEGFVVAPKVGSDWAGDAPRLAADPVSSKIVLVDGKAPAIGSVFKAPLLAATLKKIAAKGRDGFYTGEVAEDIVSHLNSRGGLHTLEDFANAAPEYVEPIKTTYKGLDIYECPPNGQGITALIILNILSGFDLKDTGLSEADRIHLLAEATKLAYHQRDDYIGDPAQVKIPVEKILSAGYADALRARIDMSKAGAPVSVDVDSVEHKDTTYLCVVDKDGNAISFINSVFHGFGSTIVTPKTGVVLQNRGLSFKFAPGHVNSIAPGKRPMHTIIPAMAMKGDTCVGPFGVMGGQYQSTGHAGFITNMLDRGMDIQEAMDAPRTFAYGGPLQVENGVDDATIADLEKRGHTVERAPAKKPIGGSQAIFRDLETGVLVAGSDPRKDGCALGY</sequence>
<comment type="catalytic activity">
    <reaction evidence="1 6">
        <text>an S-substituted glutathione + H2O = an S-substituted L-cysteinylglycine + L-glutamate</text>
        <dbReference type="Rhea" id="RHEA:59468"/>
        <dbReference type="ChEBI" id="CHEBI:15377"/>
        <dbReference type="ChEBI" id="CHEBI:29985"/>
        <dbReference type="ChEBI" id="CHEBI:90779"/>
        <dbReference type="ChEBI" id="CHEBI:143103"/>
        <dbReference type="EC" id="3.4.19.13"/>
    </reaction>
</comment>
<keyword evidence="6 7" id="KW-0378">Hydrolase</keyword>
<comment type="catalytic activity">
    <reaction evidence="3 6">
        <text>an N-terminal (5-L-glutamyl)-[peptide] + an alpha-amino acid = 5-L-glutamyl amino acid + an N-terminal L-alpha-aminoacyl-[peptide]</text>
        <dbReference type="Rhea" id="RHEA:23904"/>
        <dbReference type="Rhea" id="RHEA-COMP:9780"/>
        <dbReference type="Rhea" id="RHEA-COMP:9795"/>
        <dbReference type="ChEBI" id="CHEBI:77644"/>
        <dbReference type="ChEBI" id="CHEBI:78597"/>
        <dbReference type="ChEBI" id="CHEBI:78599"/>
        <dbReference type="ChEBI" id="CHEBI:78608"/>
        <dbReference type="EC" id="2.3.2.2"/>
    </reaction>
</comment>
<evidence type="ECO:0000256" key="2">
    <source>
        <dbReference type="ARBA" id="ARBA00001089"/>
    </source>
</evidence>
<dbReference type="UniPathway" id="UPA00204"/>
<dbReference type="EMBL" id="RBIG01000001">
    <property type="protein sequence ID" value="RKQ73405.1"/>
    <property type="molecule type" value="Genomic_DNA"/>
</dbReference>
<dbReference type="Gene3D" id="1.10.246.130">
    <property type="match status" value="1"/>
</dbReference>
<dbReference type="NCBIfam" id="TIGR00066">
    <property type="entry name" value="g_glut_trans"/>
    <property type="match status" value="1"/>
</dbReference>
<keyword evidence="6" id="KW-0317">Glutathione biosynthesis</keyword>
<accession>A0A420WR76</accession>
<dbReference type="Proteomes" id="UP000277424">
    <property type="component" value="Unassembled WGS sequence"/>
</dbReference>
<evidence type="ECO:0000256" key="3">
    <source>
        <dbReference type="ARBA" id="ARBA00047417"/>
    </source>
</evidence>
<dbReference type="GO" id="GO:0006750">
    <property type="term" value="P:glutathione biosynthetic process"/>
    <property type="evidence" value="ECO:0007669"/>
    <property type="project" value="UniProtKB-KW"/>
</dbReference>
<evidence type="ECO:0000256" key="6">
    <source>
        <dbReference type="RuleBase" id="RU368036"/>
    </source>
</evidence>
<dbReference type="SUPFAM" id="SSF56235">
    <property type="entry name" value="N-terminal nucleophile aminohydrolases (Ntn hydrolases)"/>
    <property type="match status" value="1"/>
</dbReference>
<comment type="pathway">
    <text evidence="6">Sulfur metabolism; glutathione metabolism.</text>
</comment>
<reference evidence="7 8" key="1">
    <citation type="submission" date="2018-10" db="EMBL/GenBank/DDBJ databases">
        <title>Comparative analysis of microorganisms from saline springs in Andes Mountain Range, Colombia.</title>
        <authorList>
            <person name="Rubin E."/>
        </authorList>
    </citation>
    <scope>NUCLEOTIDE SEQUENCE [LARGE SCALE GENOMIC DNA]</scope>
    <source>
        <strain evidence="7 8">USBA 36</strain>
    </source>
</reference>
<dbReference type="GO" id="GO:0006751">
    <property type="term" value="P:glutathione catabolic process"/>
    <property type="evidence" value="ECO:0007669"/>
    <property type="project" value="UniProtKB-UniRule"/>
</dbReference>
<keyword evidence="6" id="KW-0012">Acyltransferase</keyword>
<keyword evidence="6" id="KW-0808">Transferase</keyword>
<dbReference type="OrthoDB" id="9781342at2"/>
<feature type="binding site" evidence="5">
    <location>
        <position position="435"/>
    </location>
    <ligand>
        <name>L-glutamate</name>
        <dbReference type="ChEBI" id="CHEBI:29985"/>
    </ligand>
</feature>
<dbReference type="GO" id="GO:0103068">
    <property type="term" value="F:leukotriene C4 gamma-glutamyl transferase activity"/>
    <property type="evidence" value="ECO:0007669"/>
    <property type="project" value="UniProtKB-EC"/>
</dbReference>
<comment type="similarity">
    <text evidence="6">Belongs to the gamma-glutamyltransferase family.</text>
</comment>
<comment type="PTM">
    <text evidence="6">Cleaved by autocatalysis into a large and a small subunit.</text>
</comment>
<dbReference type="EC" id="2.3.2.2" evidence="6"/>
<comment type="caution">
    <text evidence="7">The sequence shown here is derived from an EMBL/GenBank/DDBJ whole genome shotgun (WGS) entry which is preliminary data.</text>
</comment>
<evidence type="ECO:0000256" key="5">
    <source>
        <dbReference type="PIRSR" id="PIRSR600101-2"/>
    </source>
</evidence>
<evidence type="ECO:0000313" key="7">
    <source>
        <dbReference type="EMBL" id="RKQ73405.1"/>
    </source>
</evidence>
<name>A0A420WR76_9PROT</name>
<dbReference type="RefSeq" id="WP_121218271.1">
    <property type="nucleotide sequence ID" value="NZ_RBIG01000001.1"/>
</dbReference>
<dbReference type="PANTHER" id="PTHR43881">
    <property type="entry name" value="GAMMA-GLUTAMYLTRANSPEPTIDASE (AFU_ORTHOLOGUE AFUA_4G13580)"/>
    <property type="match status" value="1"/>
</dbReference>
<dbReference type="Pfam" id="PF01019">
    <property type="entry name" value="G_glu_transpept"/>
    <property type="match status" value="1"/>
</dbReference>
<comment type="subunit">
    <text evidence="6">This enzyme consists of two polypeptide chains, which are synthesized in precursor form from a single polypeptide.</text>
</comment>
<evidence type="ECO:0000313" key="8">
    <source>
        <dbReference type="Proteomes" id="UP000277424"/>
    </source>
</evidence>
<dbReference type="GO" id="GO:0036374">
    <property type="term" value="F:glutathione hydrolase activity"/>
    <property type="evidence" value="ECO:0007669"/>
    <property type="project" value="UniProtKB-UniRule"/>
</dbReference>
<evidence type="ECO:0000256" key="4">
    <source>
        <dbReference type="PIRSR" id="PIRSR600101-1"/>
    </source>
</evidence>
<dbReference type="AlphaFoldDB" id="A0A420WR76"/>
<dbReference type="EC" id="3.4.19.13" evidence="6"/>
<dbReference type="PRINTS" id="PR01210">
    <property type="entry name" value="GGTRANSPTASE"/>
</dbReference>